<protein>
    <submittedName>
        <fullName evidence="2">Uncharacterized protein</fullName>
    </submittedName>
</protein>
<dbReference type="Proteomes" id="UP001458880">
    <property type="component" value="Unassembled WGS sequence"/>
</dbReference>
<feature type="region of interest" description="Disordered" evidence="1">
    <location>
        <begin position="1"/>
        <end position="34"/>
    </location>
</feature>
<reference evidence="2 3" key="1">
    <citation type="journal article" date="2024" name="BMC Genomics">
        <title>De novo assembly and annotation of Popillia japonica's genome with initial clues to its potential as an invasive pest.</title>
        <authorList>
            <person name="Cucini C."/>
            <person name="Boschi S."/>
            <person name="Funari R."/>
            <person name="Cardaioli E."/>
            <person name="Iannotti N."/>
            <person name="Marturano G."/>
            <person name="Paoli F."/>
            <person name="Bruttini M."/>
            <person name="Carapelli A."/>
            <person name="Frati F."/>
            <person name="Nardi F."/>
        </authorList>
    </citation>
    <scope>NUCLEOTIDE SEQUENCE [LARGE SCALE GENOMIC DNA]</scope>
    <source>
        <strain evidence="2">DMR45628</strain>
    </source>
</reference>
<keyword evidence="3" id="KW-1185">Reference proteome</keyword>
<evidence type="ECO:0000313" key="2">
    <source>
        <dbReference type="EMBL" id="KAK9731310.1"/>
    </source>
</evidence>
<dbReference type="AlphaFoldDB" id="A0AAW1LCG8"/>
<evidence type="ECO:0000313" key="3">
    <source>
        <dbReference type="Proteomes" id="UP001458880"/>
    </source>
</evidence>
<accession>A0AAW1LCG8</accession>
<proteinExistence type="predicted"/>
<name>A0AAW1LCG8_POPJA</name>
<organism evidence="2 3">
    <name type="scientific">Popillia japonica</name>
    <name type="common">Japanese beetle</name>
    <dbReference type="NCBI Taxonomy" id="7064"/>
    <lineage>
        <taxon>Eukaryota</taxon>
        <taxon>Metazoa</taxon>
        <taxon>Ecdysozoa</taxon>
        <taxon>Arthropoda</taxon>
        <taxon>Hexapoda</taxon>
        <taxon>Insecta</taxon>
        <taxon>Pterygota</taxon>
        <taxon>Neoptera</taxon>
        <taxon>Endopterygota</taxon>
        <taxon>Coleoptera</taxon>
        <taxon>Polyphaga</taxon>
        <taxon>Scarabaeiformia</taxon>
        <taxon>Scarabaeidae</taxon>
        <taxon>Rutelinae</taxon>
        <taxon>Popillia</taxon>
    </lineage>
</organism>
<evidence type="ECO:0000256" key="1">
    <source>
        <dbReference type="SAM" id="MobiDB-lite"/>
    </source>
</evidence>
<sequence>MADKSCVNGAEKGVKGGTKKYTRTPGQDKTRPTNHIKRLVSLKHLHTFKLRGIGLHKAGIMSSFNCRASVTAFVTREYTDWTIEGIMSSFNCRASVTAFVTREYTDWTIE</sequence>
<gene>
    <name evidence="2" type="ORF">QE152_g13755</name>
</gene>
<dbReference type="EMBL" id="JASPKY010000134">
    <property type="protein sequence ID" value="KAK9731310.1"/>
    <property type="molecule type" value="Genomic_DNA"/>
</dbReference>
<comment type="caution">
    <text evidence="2">The sequence shown here is derived from an EMBL/GenBank/DDBJ whole genome shotgun (WGS) entry which is preliminary data.</text>
</comment>